<dbReference type="SUPFAM" id="SSF103481">
    <property type="entry name" value="Multidrug resistance efflux transporter EmrE"/>
    <property type="match status" value="1"/>
</dbReference>
<name>A0ABP7WHV0_9ACTN</name>
<proteinExistence type="predicted"/>
<accession>A0ABP7WHV0</accession>
<keyword evidence="2" id="KW-0812">Transmembrane</keyword>
<dbReference type="Gene3D" id="1.10.3730.20">
    <property type="match status" value="1"/>
</dbReference>
<feature type="transmembrane region" description="Helical" evidence="2">
    <location>
        <begin position="103"/>
        <end position="123"/>
    </location>
</feature>
<reference evidence="4" key="1">
    <citation type="journal article" date="2019" name="Int. J. Syst. Evol. Microbiol.">
        <title>The Global Catalogue of Microorganisms (GCM) 10K type strain sequencing project: providing services to taxonomists for standard genome sequencing and annotation.</title>
        <authorList>
            <consortium name="The Broad Institute Genomics Platform"/>
            <consortium name="The Broad Institute Genome Sequencing Center for Infectious Disease"/>
            <person name="Wu L."/>
            <person name="Ma J."/>
        </authorList>
    </citation>
    <scope>NUCLEOTIDE SEQUENCE [LARGE SCALE GENOMIC DNA]</scope>
    <source>
        <strain evidence="4">JCM 16702</strain>
    </source>
</reference>
<keyword evidence="2" id="KW-0472">Membrane</keyword>
<evidence type="ECO:0000313" key="3">
    <source>
        <dbReference type="EMBL" id="GAA4089463.1"/>
    </source>
</evidence>
<feature type="transmembrane region" description="Helical" evidence="2">
    <location>
        <begin position="275"/>
        <end position="292"/>
    </location>
</feature>
<organism evidence="3 4">
    <name type="scientific">Actinomadura miaoliensis</name>
    <dbReference type="NCBI Taxonomy" id="430685"/>
    <lineage>
        <taxon>Bacteria</taxon>
        <taxon>Bacillati</taxon>
        <taxon>Actinomycetota</taxon>
        <taxon>Actinomycetes</taxon>
        <taxon>Streptosporangiales</taxon>
        <taxon>Thermomonosporaceae</taxon>
        <taxon>Actinomadura</taxon>
    </lineage>
</organism>
<evidence type="ECO:0000313" key="4">
    <source>
        <dbReference type="Proteomes" id="UP001500683"/>
    </source>
</evidence>
<evidence type="ECO:0008006" key="5">
    <source>
        <dbReference type="Google" id="ProtNLM"/>
    </source>
</evidence>
<dbReference type="PANTHER" id="PTHR40761">
    <property type="entry name" value="CONSERVED INTEGRAL MEMBRANE ALANINE VALINE AND LEUCINE RICH PROTEIN-RELATED"/>
    <property type="match status" value="1"/>
</dbReference>
<evidence type="ECO:0000256" key="1">
    <source>
        <dbReference type="SAM" id="MobiDB-lite"/>
    </source>
</evidence>
<feature type="transmembrane region" description="Helical" evidence="2">
    <location>
        <begin position="143"/>
        <end position="163"/>
    </location>
</feature>
<keyword evidence="2" id="KW-1133">Transmembrane helix</keyword>
<gene>
    <name evidence="3" type="ORF">GCM10022214_57680</name>
</gene>
<dbReference type="PANTHER" id="PTHR40761:SF1">
    <property type="entry name" value="CONSERVED INTEGRAL MEMBRANE ALANINE VALINE AND LEUCINE RICH PROTEIN-RELATED"/>
    <property type="match status" value="1"/>
</dbReference>
<feature type="transmembrane region" description="Helical" evidence="2">
    <location>
        <begin position="37"/>
        <end position="62"/>
    </location>
</feature>
<dbReference type="Proteomes" id="UP001500683">
    <property type="component" value="Unassembled WGS sequence"/>
</dbReference>
<feature type="transmembrane region" description="Helical" evidence="2">
    <location>
        <begin position="6"/>
        <end position="25"/>
    </location>
</feature>
<protein>
    <recommendedName>
        <fullName evidence="5">DUF2339 domain-containing protein</fullName>
    </recommendedName>
</protein>
<feature type="transmembrane region" description="Helical" evidence="2">
    <location>
        <begin position="68"/>
        <end position="91"/>
    </location>
</feature>
<dbReference type="InterPro" id="IPR037185">
    <property type="entry name" value="EmrE-like"/>
</dbReference>
<feature type="transmembrane region" description="Helical" evidence="2">
    <location>
        <begin position="218"/>
        <end position="236"/>
    </location>
</feature>
<evidence type="ECO:0000256" key="2">
    <source>
        <dbReference type="SAM" id="Phobius"/>
    </source>
</evidence>
<dbReference type="RefSeq" id="WP_344953820.1">
    <property type="nucleotide sequence ID" value="NZ_BAAAZG010000044.1"/>
</dbReference>
<feature type="region of interest" description="Disordered" evidence="1">
    <location>
        <begin position="298"/>
        <end position="321"/>
    </location>
</feature>
<feature type="transmembrane region" description="Helical" evidence="2">
    <location>
        <begin position="183"/>
        <end position="206"/>
    </location>
</feature>
<comment type="caution">
    <text evidence="3">The sequence shown here is derived from an EMBL/GenBank/DDBJ whole genome shotgun (WGS) entry which is preliminary data.</text>
</comment>
<keyword evidence="4" id="KW-1185">Reference proteome</keyword>
<feature type="transmembrane region" description="Helical" evidence="2">
    <location>
        <begin position="243"/>
        <end position="263"/>
    </location>
</feature>
<sequence length="337" mass="35822">MTAVLLACAAQVVYIVAFVLFKRATGAMSPLTGRRPLPVLTQAAGSALWLLGLLLLVAGFAMGDVALLSLPLVAALPAYGFGLALVLFVGHRWFGERFAGREWLGVALTVTGMLLAAASVVLETRAAAFALPGRDEALAAPDAPWWTVAVVVVPSLVIPLWMFSVGDRAVQGRHARRLTGIAYGVGAGVLLGTAEVFGLGTALMLADGRLGVHRTPHPYLFLLAGLLGLGLLSIGLQRCRLGVFVTVLTLTAKIHLLLSATLIFGEPWPQDRALFLLRAAAVVSAVLAVLTFPRHERRRARTPSMPRQTNRIEWPASGRPAWPGQARAVNVQVPYEG</sequence>
<dbReference type="EMBL" id="BAAAZG010000044">
    <property type="protein sequence ID" value="GAA4089463.1"/>
    <property type="molecule type" value="Genomic_DNA"/>
</dbReference>